<reference evidence="2 3" key="1">
    <citation type="journal article" date="2001" name="Nucleic Acids Res.">
        <title>The complete genome sequence of the murine respiratory pathogen Mycoplasma pulmonis.</title>
        <authorList>
            <person name="Chambaud I."/>
            <person name="Heilig R."/>
            <person name="Ferris S."/>
            <person name="Barbe V."/>
            <person name="Samson D."/>
            <person name="Galisson F."/>
            <person name="Moszer I."/>
            <person name="Dybvig K."/>
            <person name="Wroblewski H."/>
            <person name="Viari A."/>
            <person name="Rocha E.P.C."/>
            <person name="Blanchard A."/>
        </authorList>
    </citation>
    <scope>NUCLEOTIDE SEQUENCE [LARGE SCALE GENOMIC DNA]</scope>
    <source>
        <strain evidence="2 3">UAB CTIP</strain>
    </source>
</reference>
<dbReference type="EMBL" id="AL445565">
    <property type="protein sequence ID" value="CAC13930.1"/>
    <property type="molecule type" value="Genomic_DNA"/>
</dbReference>
<dbReference type="STRING" id="272635.gene:17577368"/>
<keyword evidence="3" id="KW-1185">Reference proteome</keyword>
<sequence length="98" mass="11427">MRSQEIELSDLVQKYNSVYKEKHNKNVVDLFDKLVKDSNINIEENIQENKLLLEEKEKLASYESSVKSYKFLVFFLLVIPFISLVILLVYTTVAVIAI</sequence>
<dbReference type="HOGENOM" id="CLU_2330748_0_0_14"/>
<dbReference type="Proteomes" id="UP000000528">
    <property type="component" value="Chromosome"/>
</dbReference>
<organism evidence="3">
    <name type="scientific">Mycoplasmopsis pulmonis (strain UAB CTIP)</name>
    <name type="common">Mycoplasma pulmonis</name>
    <dbReference type="NCBI Taxonomy" id="272635"/>
    <lineage>
        <taxon>Bacteria</taxon>
        <taxon>Bacillati</taxon>
        <taxon>Mycoplasmatota</taxon>
        <taxon>Mycoplasmoidales</taxon>
        <taxon>Metamycoplasmataceae</taxon>
        <taxon>Mycoplasmopsis</taxon>
    </lineage>
</organism>
<dbReference type="BioCyc" id="MPUL272635:G1GT6-768-MONOMER"/>
<dbReference type="PIR" id="E90606">
    <property type="entry name" value="E90606"/>
</dbReference>
<keyword evidence="1" id="KW-0472">Membrane</keyword>
<feature type="transmembrane region" description="Helical" evidence="1">
    <location>
        <begin position="71"/>
        <end position="97"/>
    </location>
</feature>
<keyword evidence="1" id="KW-1133">Transmembrane helix</keyword>
<keyword evidence="1" id="KW-0812">Transmembrane</keyword>
<accession>Q98PG6</accession>
<name>Q98PG6_MYCPU</name>
<dbReference type="KEGG" id="mpu:MYPU_7570"/>
<evidence type="ECO:0000313" key="3">
    <source>
        <dbReference type="Proteomes" id="UP000000528"/>
    </source>
</evidence>
<dbReference type="RefSeq" id="WP_010925557.1">
    <property type="nucleotide sequence ID" value="NC_002771.1"/>
</dbReference>
<proteinExistence type="predicted"/>
<evidence type="ECO:0000313" key="2">
    <source>
        <dbReference type="EMBL" id="CAC13930.1"/>
    </source>
</evidence>
<protein>
    <submittedName>
        <fullName evidence="2">Uncharacterized protein</fullName>
    </submittedName>
</protein>
<dbReference type="AlphaFoldDB" id="Q98PG6"/>
<gene>
    <name evidence="2" type="ordered locus">MYPU_7570</name>
</gene>
<evidence type="ECO:0000256" key="1">
    <source>
        <dbReference type="SAM" id="Phobius"/>
    </source>
</evidence>